<sequence length="87" mass="9901">MKLLEEKSVEVNFTKSLLRMAAADVEEYVIKQPEPEFQGLNEKAGAPKQSPSKITAELNTRVRFLQAIKDIPSTIKELFVSNVFKKY</sequence>
<dbReference type="InterPro" id="IPR009652">
    <property type="entry name" value="PDCD10"/>
</dbReference>
<dbReference type="GO" id="GO:0090443">
    <property type="term" value="C:FAR/SIN/STRIPAK complex"/>
    <property type="evidence" value="ECO:0007669"/>
    <property type="project" value="TreeGrafter"/>
</dbReference>
<name>A0A6A1QJP8_BALPH</name>
<protein>
    <submittedName>
        <fullName evidence="1">Uncharacterized protein</fullName>
    </submittedName>
</protein>
<evidence type="ECO:0000313" key="1">
    <source>
        <dbReference type="EMBL" id="KAB0406466.1"/>
    </source>
</evidence>
<keyword evidence="2" id="KW-1185">Reference proteome</keyword>
<dbReference type="Proteomes" id="UP000437017">
    <property type="component" value="Unassembled WGS sequence"/>
</dbReference>
<gene>
    <name evidence="1" type="ORF">E2I00_018469</name>
</gene>
<dbReference type="EMBL" id="SGJD01000183">
    <property type="protein sequence ID" value="KAB0406466.1"/>
    <property type="molecule type" value="Genomic_DNA"/>
</dbReference>
<dbReference type="OrthoDB" id="6017654at2759"/>
<dbReference type="Pfam" id="PF06840">
    <property type="entry name" value="PDC10_C"/>
    <property type="match status" value="1"/>
</dbReference>
<comment type="caution">
    <text evidence="1">The sequence shown here is derived from an EMBL/GenBank/DDBJ whole genome shotgun (WGS) entry which is preliminary data.</text>
</comment>
<evidence type="ECO:0000313" key="2">
    <source>
        <dbReference type="Proteomes" id="UP000437017"/>
    </source>
</evidence>
<reference evidence="1 2" key="1">
    <citation type="journal article" date="2019" name="PLoS ONE">
        <title>Genomic analyses reveal an absence of contemporary introgressive admixture between fin whales and blue whales, despite known hybrids.</title>
        <authorList>
            <person name="Westbury M.V."/>
            <person name="Petersen B."/>
            <person name="Lorenzen E.D."/>
        </authorList>
    </citation>
    <scope>NUCLEOTIDE SEQUENCE [LARGE SCALE GENOMIC DNA]</scope>
    <source>
        <strain evidence="1">FinWhale-01</strain>
    </source>
</reference>
<proteinExistence type="predicted"/>
<dbReference type="GO" id="GO:1903358">
    <property type="term" value="P:regulation of Golgi organization"/>
    <property type="evidence" value="ECO:0007669"/>
    <property type="project" value="TreeGrafter"/>
</dbReference>
<organism evidence="1 2">
    <name type="scientific">Balaenoptera physalus</name>
    <name type="common">Fin whale</name>
    <name type="synonym">Balaena physalus</name>
    <dbReference type="NCBI Taxonomy" id="9770"/>
    <lineage>
        <taxon>Eukaryota</taxon>
        <taxon>Metazoa</taxon>
        <taxon>Chordata</taxon>
        <taxon>Craniata</taxon>
        <taxon>Vertebrata</taxon>
        <taxon>Euteleostomi</taxon>
        <taxon>Mammalia</taxon>
        <taxon>Eutheria</taxon>
        <taxon>Laurasiatheria</taxon>
        <taxon>Artiodactyla</taxon>
        <taxon>Whippomorpha</taxon>
        <taxon>Cetacea</taxon>
        <taxon>Mysticeti</taxon>
        <taxon>Balaenopteridae</taxon>
        <taxon>Balaenoptera</taxon>
    </lineage>
</organism>
<dbReference type="InterPro" id="IPR053750">
    <property type="entry name" value="PDCD10_Homolog"/>
</dbReference>
<dbReference type="PANTHER" id="PTHR13250:SF1">
    <property type="entry name" value="PROGRAMMED CELL DEATH PROTEIN 10"/>
    <property type="match status" value="1"/>
</dbReference>
<dbReference type="GO" id="GO:0019901">
    <property type="term" value="F:protein kinase binding"/>
    <property type="evidence" value="ECO:0007669"/>
    <property type="project" value="TreeGrafter"/>
</dbReference>
<dbReference type="AlphaFoldDB" id="A0A6A1QJP8"/>
<accession>A0A6A1QJP8</accession>
<dbReference type="Gene3D" id="1.20.120.1950">
    <property type="match status" value="1"/>
</dbReference>
<dbReference type="PANTHER" id="PTHR13250">
    <property type="entry name" value="TF-1 CELL APOPTOSIS RELATED PROTEIN-15"/>
    <property type="match status" value="1"/>
</dbReference>